<dbReference type="HOGENOM" id="CLU_674674_0_0_1"/>
<dbReference type="AlphaFoldDB" id="M3B0Y3"/>
<dbReference type="EMBL" id="KB456263">
    <property type="protein sequence ID" value="EMF13407.1"/>
    <property type="molecule type" value="Genomic_DNA"/>
</dbReference>
<dbReference type="STRING" id="692275.M3B0Y3"/>
<protein>
    <submittedName>
        <fullName evidence="1">Uncharacterized protein</fullName>
    </submittedName>
</protein>
<name>M3B0Y3_SPHMS</name>
<dbReference type="OMA" id="IFRRNIM"/>
<keyword evidence="2" id="KW-1185">Reference proteome</keyword>
<dbReference type="Proteomes" id="UP000016931">
    <property type="component" value="Unassembled WGS sequence"/>
</dbReference>
<dbReference type="GeneID" id="27898395"/>
<sequence>MSDKTPDATFHTTKLQDILHLWHKAVPPHNLTVLLLCETHNPTPLRHGQFDGPSGFPVAKETSRALDEDSNISLRNDAPDEIYRTDAVSATALPFDSSILTRAPHLIRRVQSSRLPPQVVRPATDAVYYRAQVKGHTLMCWMQNPALAGDQAISPWNRFEQLAEWGWTGPQGSNPIRINYSEERDPAMRRLVGSRPRTGMVGQVEHKTTPAHAPVTLDGKTYQYPATMAEYQNIFYPKDGVILAYYNFGPDYFINGLLRHWNSSTMLKPELSRLSDIWWLLWTKICSLSETDPRDLRYIIQKSVINESTQTVLARVLQHWWPAEPEISQGRAPKWPGKLVTRDMAGFDALLGTENIWGVPYLLVQRCAVLGRREVKGIRVYNPDPRTTYYEVNMVVEIGDVEVRVTDV</sequence>
<gene>
    <name evidence="1" type="ORF">SEPMUDRAFT_116447</name>
</gene>
<proteinExistence type="predicted"/>
<dbReference type="RefSeq" id="XP_016761528.1">
    <property type="nucleotide sequence ID" value="XM_016901258.1"/>
</dbReference>
<dbReference type="OrthoDB" id="5337308at2759"/>
<reference evidence="1 2" key="1">
    <citation type="journal article" date="2012" name="PLoS Pathog.">
        <title>Diverse lifestyles and strategies of plant pathogenesis encoded in the genomes of eighteen Dothideomycetes fungi.</title>
        <authorList>
            <person name="Ohm R.A."/>
            <person name="Feau N."/>
            <person name="Henrissat B."/>
            <person name="Schoch C.L."/>
            <person name="Horwitz B.A."/>
            <person name="Barry K.W."/>
            <person name="Condon B.J."/>
            <person name="Copeland A.C."/>
            <person name="Dhillon B."/>
            <person name="Glaser F."/>
            <person name="Hesse C.N."/>
            <person name="Kosti I."/>
            <person name="LaButti K."/>
            <person name="Lindquist E.A."/>
            <person name="Lucas S."/>
            <person name="Salamov A.A."/>
            <person name="Bradshaw R.E."/>
            <person name="Ciuffetti L."/>
            <person name="Hamelin R.C."/>
            <person name="Kema G.H.J."/>
            <person name="Lawrence C."/>
            <person name="Scott J.A."/>
            <person name="Spatafora J.W."/>
            <person name="Turgeon B.G."/>
            <person name="de Wit P.J.G.M."/>
            <person name="Zhong S."/>
            <person name="Goodwin S.B."/>
            <person name="Grigoriev I.V."/>
        </authorList>
    </citation>
    <scope>NUCLEOTIDE SEQUENCE [LARGE SCALE GENOMIC DNA]</scope>
    <source>
        <strain evidence="1 2">SO2202</strain>
    </source>
</reference>
<dbReference type="eggNOG" id="ENOG502SZ3Z">
    <property type="taxonomic scope" value="Eukaryota"/>
</dbReference>
<evidence type="ECO:0000313" key="1">
    <source>
        <dbReference type="EMBL" id="EMF13407.1"/>
    </source>
</evidence>
<organism evidence="1 2">
    <name type="scientific">Sphaerulina musiva (strain SO2202)</name>
    <name type="common">Poplar stem canker fungus</name>
    <name type="synonym">Septoria musiva</name>
    <dbReference type="NCBI Taxonomy" id="692275"/>
    <lineage>
        <taxon>Eukaryota</taxon>
        <taxon>Fungi</taxon>
        <taxon>Dikarya</taxon>
        <taxon>Ascomycota</taxon>
        <taxon>Pezizomycotina</taxon>
        <taxon>Dothideomycetes</taxon>
        <taxon>Dothideomycetidae</taxon>
        <taxon>Mycosphaerellales</taxon>
        <taxon>Mycosphaerellaceae</taxon>
        <taxon>Sphaerulina</taxon>
    </lineage>
</organism>
<evidence type="ECO:0000313" key="2">
    <source>
        <dbReference type="Proteomes" id="UP000016931"/>
    </source>
</evidence>
<accession>M3B0Y3</accession>